<organism evidence="2 3">
    <name type="scientific">Peronospora farinosa</name>
    <dbReference type="NCBI Taxonomy" id="134698"/>
    <lineage>
        <taxon>Eukaryota</taxon>
        <taxon>Sar</taxon>
        <taxon>Stramenopiles</taxon>
        <taxon>Oomycota</taxon>
        <taxon>Peronosporomycetes</taxon>
        <taxon>Peronosporales</taxon>
        <taxon>Peronosporaceae</taxon>
        <taxon>Peronospora</taxon>
    </lineage>
</organism>
<proteinExistence type="predicted"/>
<feature type="region of interest" description="Disordered" evidence="1">
    <location>
        <begin position="121"/>
        <end position="206"/>
    </location>
</feature>
<feature type="compositionally biased region" description="Basic and acidic residues" evidence="1">
    <location>
        <begin position="93"/>
        <end position="109"/>
    </location>
</feature>
<feature type="compositionally biased region" description="Basic and acidic residues" evidence="1">
    <location>
        <begin position="57"/>
        <end position="68"/>
    </location>
</feature>
<comment type="caution">
    <text evidence="2">The sequence shown here is derived from an EMBL/GenBank/DDBJ whole genome shotgun (WGS) entry which is preliminary data.</text>
</comment>
<keyword evidence="3" id="KW-1185">Reference proteome</keyword>
<feature type="compositionally biased region" description="Basic and acidic residues" evidence="1">
    <location>
        <begin position="121"/>
        <end position="132"/>
    </location>
</feature>
<accession>A0ABN8C1P6</accession>
<feature type="compositionally biased region" description="Polar residues" evidence="1">
    <location>
        <begin position="188"/>
        <end position="198"/>
    </location>
</feature>
<name>A0ABN8C1P6_9STRA</name>
<evidence type="ECO:0000313" key="2">
    <source>
        <dbReference type="EMBL" id="CAH0487937.1"/>
    </source>
</evidence>
<evidence type="ECO:0000313" key="3">
    <source>
        <dbReference type="Proteomes" id="UP001157938"/>
    </source>
</evidence>
<sequence length="206" mass="23475">MFSSWDLVRPTLWHPMSMLELSMMDTNTMPQLSTSMHNVPGVSTDEEFFKDLSPTEQQKETPEADNKRAFSSYSFSSSSVVDEKGRKVMSTRRRYEDSTGRLKAEHEREVVGKRLKTVWNRKNDKDEGEHHTICSQSTPEEFEKLWSETPFGKAQEKKSKELKESGEAAQSDQQSQQPVSSKSPAQSGQQPSSNQCQANPHKLRDS</sequence>
<feature type="compositionally biased region" description="Basic and acidic residues" evidence="1">
    <location>
        <begin position="154"/>
        <end position="166"/>
    </location>
</feature>
<feature type="compositionally biased region" description="Low complexity" evidence="1">
    <location>
        <begin position="70"/>
        <end position="79"/>
    </location>
</feature>
<feature type="region of interest" description="Disordered" evidence="1">
    <location>
        <begin position="45"/>
        <end position="109"/>
    </location>
</feature>
<gene>
    <name evidence="2" type="ORF">PFR001_LOCUS3455</name>
</gene>
<dbReference type="EMBL" id="CAKLBC010000734">
    <property type="protein sequence ID" value="CAH0487937.1"/>
    <property type="molecule type" value="Genomic_DNA"/>
</dbReference>
<evidence type="ECO:0000256" key="1">
    <source>
        <dbReference type="SAM" id="MobiDB-lite"/>
    </source>
</evidence>
<feature type="compositionally biased region" description="Low complexity" evidence="1">
    <location>
        <begin position="167"/>
        <end position="187"/>
    </location>
</feature>
<protein>
    <submittedName>
        <fullName evidence="2">Uncharacterized protein</fullName>
    </submittedName>
</protein>
<dbReference type="Proteomes" id="UP001157938">
    <property type="component" value="Unassembled WGS sequence"/>
</dbReference>
<reference evidence="2 3" key="1">
    <citation type="submission" date="2021-11" db="EMBL/GenBank/DDBJ databases">
        <authorList>
            <person name="Islam A."/>
            <person name="Islam S."/>
            <person name="Flora M.S."/>
            <person name="Rahman M."/>
            <person name="Ziaur R.M."/>
            <person name="Epstein J.H."/>
            <person name="Hassan M."/>
            <person name="Klassen M."/>
            <person name="Woodard K."/>
            <person name="Webb A."/>
            <person name="Webby R.J."/>
            <person name="El Zowalaty M.E."/>
        </authorList>
    </citation>
    <scope>NUCLEOTIDE SEQUENCE [LARGE SCALE GENOMIC DNA]</scope>
    <source>
        <strain evidence="2">Pf1</strain>
    </source>
</reference>